<reference evidence="1" key="1">
    <citation type="submission" date="2021-06" db="EMBL/GenBank/DDBJ databases">
        <title>Parelaphostrongylus tenuis whole genome reference sequence.</title>
        <authorList>
            <person name="Garwood T.J."/>
            <person name="Larsen P.A."/>
            <person name="Fountain-Jones N.M."/>
            <person name="Garbe J.R."/>
            <person name="Macchietto M.G."/>
            <person name="Kania S.A."/>
            <person name="Gerhold R.W."/>
            <person name="Richards J.E."/>
            <person name="Wolf T.M."/>
        </authorList>
    </citation>
    <scope>NUCLEOTIDE SEQUENCE</scope>
    <source>
        <strain evidence="1">MNPRO001-30</strain>
        <tissue evidence="1">Meninges</tissue>
    </source>
</reference>
<name>A0AAD5N504_PARTN</name>
<evidence type="ECO:0000313" key="2">
    <source>
        <dbReference type="Proteomes" id="UP001196413"/>
    </source>
</evidence>
<dbReference type="AlphaFoldDB" id="A0AAD5N504"/>
<keyword evidence="2" id="KW-1185">Reference proteome</keyword>
<dbReference type="EMBL" id="JAHQIW010003789">
    <property type="protein sequence ID" value="KAJ1360169.1"/>
    <property type="molecule type" value="Genomic_DNA"/>
</dbReference>
<proteinExistence type="predicted"/>
<comment type="caution">
    <text evidence="1">The sequence shown here is derived from an EMBL/GenBank/DDBJ whole genome shotgun (WGS) entry which is preliminary data.</text>
</comment>
<dbReference type="Proteomes" id="UP001196413">
    <property type="component" value="Unassembled WGS sequence"/>
</dbReference>
<accession>A0AAD5N504</accession>
<sequence length="52" mass="5976">MGHVILMKRAIPPKLLVYSPVACARSMSSYPPDITYRELTINDYEDLKEYVS</sequence>
<protein>
    <submittedName>
        <fullName evidence="1">Uncharacterized protein</fullName>
    </submittedName>
</protein>
<organism evidence="1 2">
    <name type="scientific">Parelaphostrongylus tenuis</name>
    <name type="common">Meningeal worm</name>
    <dbReference type="NCBI Taxonomy" id="148309"/>
    <lineage>
        <taxon>Eukaryota</taxon>
        <taxon>Metazoa</taxon>
        <taxon>Ecdysozoa</taxon>
        <taxon>Nematoda</taxon>
        <taxon>Chromadorea</taxon>
        <taxon>Rhabditida</taxon>
        <taxon>Rhabditina</taxon>
        <taxon>Rhabditomorpha</taxon>
        <taxon>Strongyloidea</taxon>
        <taxon>Metastrongylidae</taxon>
        <taxon>Parelaphostrongylus</taxon>
    </lineage>
</organism>
<evidence type="ECO:0000313" key="1">
    <source>
        <dbReference type="EMBL" id="KAJ1360169.1"/>
    </source>
</evidence>
<gene>
    <name evidence="1" type="ORF">KIN20_019083</name>
</gene>